<dbReference type="Proteomes" id="UP000694420">
    <property type="component" value="Unplaced"/>
</dbReference>
<feature type="compositionally biased region" description="Low complexity" evidence="1">
    <location>
        <begin position="60"/>
        <end position="71"/>
    </location>
</feature>
<feature type="region of interest" description="Disordered" evidence="1">
    <location>
        <begin position="60"/>
        <end position="89"/>
    </location>
</feature>
<dbReference type="AlphaFoldDB" id="A0A8C7EAT7"/>
<accession>A0A8C7EAT7</accession>
<proteinExistence type="predicted"/>
<reference evidence="2" key="1">
    <citation type="submission" date="2025-08" db="UniProtKB">
        <authorList>
            <consortium name="Ensembl"/>
        </authorList>
    </citation>
    <scope>IDENTIFICATION</scope>
</reference>
<dbReference type="Ensembl" id="ENSNPET00000006424.1">
    <property type="protein sequence ID" value="ENSNPEP00000006268.1"/>
    <property type="gene ID" value="ENSNPEG00000004740.1"/>
</dbReference>
<reference evidence="2" key="2">
    <citation type="submission" date="2025-09" db="UniProtKB">
        <authorList>
            <consortium name="Ensembl"/>
        </authorList>
    </citation>
    <scope>IDENTIFICATION</scope>
</reference>
<protein>
    <submittedName>
        <fullName evidence="2">Uncharacterized protein</fullName>
    </submittedName>
</protein>
<evidence type="ECO:0000313" key="3">
    <source>
        <dbReference type="Proteomes" id="UP000694420"/>
    </source>
</evidence>
<organism evidence="2 3">
    <name type="scientific">Nothoprocta perdicaria</name>
    <name type="common">Chilean tinamou</name>
    <name type="synonym">Crypturus perdicarius</name>
    <dbReference type="NCBI Taxonomy" id="30464"/>
    <lineage>
        <taxon>Eukaryota</taxon>
        <taxon>Metazoa</taxon>
        <taxon>Chordata</taxon>
        <taxon>Craniata</taxon>
        <taxon>Vertebrata</taxon>
        <taxon>Euteleostomi</taxon>
        <taxon>Archelosauria</taxon>
        <taxon>Archosauria</taxon>
        <taxon>Dinosauria</taxon>
        <taxon>Saurischia</taxon>
        <taxon>Theropoda</taxon>
        <taxon>Coelurosauria</taxon>
        <taxon>Aves</taxon>
        <taxon>Palaeognathae</taxon>
        <taxon>Tinamiformes</taxon>
        <taxon>Tinamidae</taxon>
        <taxon>Nothoprocta</taxon>
    </lineage>
</organism>
<evidence type="ECO:0000313" key="2">
    <source>
        <dbReference type="Ensembl" id="ENSNPEP00000006268.1"/>
    </source>
</evidence>
<evidence type="ECO:0000256" key="1">
    <source>
        <dbReference type="SAM" id="MobiDB-lite"/>
    </source>
</evidence>
<sequence>MRSPARGPVAGSWLLCSGNQSPLWMRRAERALGGPGPLGRAFAAPGRARLQRVASAARNPPALAAGSPGAAVQPAPCRTRQPERGRGAARGVGMRERGLCFPPRWKRSCCPCWCGDSTSLRSTWRSWSVMYNHQHPERKKTKSISLLYMLVVLCPDLNGGCGTIGVSSSIQVCGGLMSKLSCEDLVLDPSGWPVRCGRPPGSAAALGVAALEPWGAARDTGQKSLG</sequence>
<keyword evidence="3" id="KW-1185">Reference proteome</keyword>
<name>A0A8C7EAT7_NOTPE</name>